<organism evidence="1 2">
    <name type="scientific">Pelobates cultripes</name>
    <name type="common">Western spadefoot toad</name>
    <dbReference type="NCBI Taxonomy" id="61616"/>
    <lineage>
        <taxon>Eukaryota</taxon>
        <taxon>Metazoa</taxon>
        <taxon>Chordata</taxon>
        <taxon>Craniata</taxon>
        <taxon>Vertebrata</taxon>
        <taxon>Euteleostomi</taxon>
        <taxon>Amphibia</taxon>
        <taxon>Batrachia</taxon>
        <taxon>Anura</taxon>
        <taxon>Pelobatoidea</taxon>
        <taxon>Pelobatidae</taxon>
        <taxon>Pelobates</taxon>
    </lineage>
</organism>
<gene>
    <name evidence="1" type="ORF">PECUL_23A041894</name>
</gene>
<accession>A0AAD1RRP1</accession>
<evidence type="ECO:0000313" key="1">
    <source>
        <dbReference type="EMBL" id="CAH2275836.1"/>
    </source>
</evidence>
<sequence length="144" mass="16365">MDDFLHTQTVAYHVALELNMATSRSSFPMELDQATLERISRELRALATSMVTRQDMKDLTTTLTETLRPEIAQIHTEVTSQGARLQYLDTATKDTANKMAATNLAISRQGALLLDMRRPLEDLDNRGRRGNIRNAEYRNLEGKR</sequence>
<reference evidence="1" key="1">
    <citation type="submission" date="2022-03" db="EMBL/GenBank/DDBJ databases">
        <authorList>
            <person name="Alioto T."/>
            <person name="Alioto T."/>
            <person name="Gomez Garrido J."/>
        </authorList>
    </citation>
    <scope>NUCLEOTIDE SEQUENCE</scope>
</reference>
<keyword evidence="2" id="KW-1185">Reference proteome</keyword>
<dbReference type="AlphaFoldDB" id="A0AAD1RRP1"/>
<dbReference type="EMBL" id="OW240914">
    <property type="protein sequence ID" value="CAH2275836.1"/>
    <property type="molecule type" value="Genomic_DNA"/>
</dbReference>
<proteinExistence type="predicted"/>
<protein>
    <submittedName>
        <fullName evidence="1">Uncharacterized protein</fullName>
    </submittedName>
</protein>
<evidence type="ECO:0000313" key="2">
    <source>
        <dbReference type="Proteomes" id="UP001295444"/>
    </source>
</evidence>
<dbReference type="Proteomes" id="UP001295444">
    <property type="component" value="Chromosome 03"/>
</dbReference>
<feature type="non-terminal residue" evidence="1">
    <location>
        <position position="144"/>
    </location>
</feature>
<name>A0AAD1RRP1_PELCU</name>